<dbReference type="AlphaFoldDB" id="A0AAN6UAU6"/>
<evidence type="ECO:0000313" key="2">
    <source>
        <dbReference type="EMBL" id="KAK4129235.1"/>
    </source>
</evidence>
<feature type="region of interest" description="Disordered" evidence="1">
    <location>
        <begin position="435"/>
        <end position="481"/>
    </location>
</feature>
<feature type="region of interest" description="Disordered" evidence="1">
    <location>
        <begin position="320"/>
        <end position="349"/>
    </location>
</feature>
<comment type="caution">
    <text evidence="2">The sequence shown here is derived from an EMBL/GenBank/DDBJ whole genome shotgun (WGS) entry which is preliminary data.</text>
</comment>
<proteinExistence type="predicted"/>
<accession>A0AAN6UAU6</accession>
<dbReference type="RefSeq" id="XP_062653006.1">
    <property type="nucleotide sequence ID" value="XM_062794326.1"/>
</dbReference>
<dbReference type="EMBL" id="MU853223">
    <property type="protein sequence ID" value="KAK4129235.1"/>
    <property type="molecule type" value="Genomic_DNA"/>
</dbReference>
<protein>
    <submittedName>
        <fullName evidence="2">Uncharacterized protein</fullName>
    </submittedName>
</protein>
<reference evidence="2" key="1">
    <citation type="journal article" date="2023" name="Mol. Phylogenet. Evol.">
        <title>Genome-scale phylogeny and comparative genomics of the fungal order Sordariales.</title>
        <authorList>
            <person name="Hensen N."/>
            <person name="Bonometti L."/>
            <person name="Westerberg I."/>
            <person name="Brannstrom I.O."/>
            <person name="Guillou S."/>
            <person name="Cros-Aarteil S."/>
            <person name="Calhoun S."/>
            <person name="Haridas S."/>
            <person name="Kuo A."/>
            <person name="Mondo S."/>
            <person name="Pangilinan J."/>
            <person name="Riley R."/>
            <person name="LaButti K."/>
            <person name="Andreopoulos B."/>
            <person name="Lipzen A."/>
            <person name="Chen C."/>
            <person name="Yan M."/>
            <person name="Daum C."/>
            <person name="Ng V."/>
            <person name="Clum A."/>
            <person name="Steindorff A."/>
            <person name="Ohm R.A."/>
            <person name="Martin F."/>
            <person name="Silar P."/>
            <person name="Natvig D.O."/>
            <person name="Lalanne C."/>
            <person name="Gautier V."/>
            <person name="Ament-Velasquez S.L."/>
            <person name="Kruys A."/>
            <person name="Hutchinson M.I."/>
            <person name="Powell A.J."/>
            <person name="Barry K."/>
            <person name="Miller A.N."/>
            <person name="Grigoriev I.V."/>
            <person name="Debuchy R."/>
            <person name="Gladieux P."/>
            <person name="Hiltunen Thoren M."/>
            <person name="Johannesson H."/>
        </authorList>
    </citation>
    <scope>NUCLEOTIDE SEQUENCE</scope>
    <source>
        <strain evidence="2">CBS 731.68</strain>
    </source>
</reference>
<dbReference type="GeneID" id="87831095"/>
<name>A0AAN6UAU6_9PEZI</name>
<reference evidence="2" key="2">
    <citation type="submission" date="2023-05" db="EMBL/GenBank/DDBJ databases">
        <authorList>
            <consortium name="Lawrence Berkeley National Laboratory"/>
            <person name="Steindorff A."/>
            <person name="Hensen N."/>
            <person name="Bonometti L."/>
            <person name="Westerberg I."/>
            <person name="Brannstrom I.O."/>
            <person name="Guillou S."/>
            <person name="Cros-Aarteil S."/>
            <person name="Calhoun S."/>
            <person name="Haridas S."/>
            <person name="Kuo A."/>
            <person name="Mondo S."/>
            <person name="Pangilinan J."/>
            <person name="Riley R."/>
            <person name="Labutti K."/>
            <person name="Andreopoulos B."/>
            <person name="Lipzen A."/>
            <person name="Chen C."/>
            <person name="Yanf M."/>
            <person name="Daum C."/>
            <person name="Ng V."/>
            <person name="Clum A."/>
            <person name="Ohm R."/>
            <person name="Martin F."/>
            <person name="Silar P."/>
            <person name="Natvig D."/>
            <person name="Lalanne C."/>
            <person name="Gautier V."/>
            <person name="Ament-Velasquez S.L."/>
            <person name="Kruys A."/>
            <person name="Hutchinson M.I."/>
            <person name="Powell A.J."/>
            <person name="Barry K."/>
            <person name="Miller A.N."/>
            <person name="Grigoriev I.V."/>
            <person name="Debuchy R."/>
            <person name="Gladieux P."/>
            <person name="Thoren M.H."/>
            <person name="Johannesson H."/>
        </authorList>
    </citation>
    <scope>NUCLEOTIDE SEQUENCE</scope>
    <source>
        <strain evidence="2">CBS 731.68</strain>
    </source>
</reference>
<dbReference type="Proteomes" id="UP001302602">
    <property type="component" value="Unassembled WGS sequence"/>
</dbReference>
<keyword evidence="3" id="KW-1185">Reference proteome</keyword>
<gene>
    <name evidence="2" type="ORF">N657DRAFT_652691</name>
</gene>
<sequence length="926" mass="103654">MAFFTEFYLTTVWNFKPNVVRRVIDDFAGMGLAQAEFTYDSEYGWFKVTCLEEHASEIRNKFVILACAIEGNAFDTYEDGMLETNDTLRVHLLHRATVDHEWFTQLSDTATTRGIDEPSASSCLSQPLTESSRTALWDDLDKNNEPYTVHQIMTVSERDQIQEDLRVELSSRLAGKLVYITGQSEEFIRKARDRLRVMLAIELEESYKIIYQQAASIRICPWSPQRGSVRDRDRTMLGNRPTIFTRTLDLLTFSADEFILPEQRGMVKATSKVETWIENVEAQADAATDTAQSILNVQGASQPSPALADEDLINFEEKPATSHRGPAIGASTGKPDTTLLDDNNPIPSLSQDFSALRGEPGTLGASTTSNHLLTEPETGHDCLVDMLAAVATPVFEGASTSKVCWQIRPLVPPPSEFEEDGSSTANWEEYLSVLEKSPRRSGKAATHSQTDQRRPQQKMTADINGIDAQPTPTPDQDPDTRIPISLLTTEAFIKRIESATARVLSMSPYRRGRLVARAEFGRIILEHGLVRRLTRDFGKNQDIHFTNILSTYACDVKDMINMTANGARLWKENPTRAWTTYSFHCSLNATHKPRRFVVDIEDDGASSGFSFLIRLPSDVSDKGEQMPVYIHAIRRHWDLRITVPHARQEGVSGAYLSLATTLLQSLSVSFTEKGLPLLCFAVRKDFHVAVNEVRVLTKWRHASLSGKSAFEITEVQQMEMVPCSEGVYSGYGDSWEGKLARPWPSRRIRDNRAKGEIPRWYEAAVVSLELEKCRRQNIALRVGEKANWAVQDLKARGVFSTLYEPALHMVAQMDHVGKLDDNNLSQAYGHLLQRPNNPGHHMPGCCGPVGVDVGNGEIILQGDGHGVDMVYKAMRCRMSRMGTKKLMCGMSWRNVPADNFDLLSGLWSAARRFMSDDGCGHSHVDG</sequence>
<evidence type="ECO:0000313" key="3">
    <source>
        <dbReference type="Proteomes" id="UP001302602"/>
    </source>
</evidence>
<evidence type="ECO:0000256" key="1">
    <source>
        <dbReference type="SAM" id="MobiDB-lite"/>
    </source>
</evidence>
<organism evidence="2 3">
    <name type="scientific">Parathielavia appendiculata</name>
    <dbReference type="NCBI Taxonomy" id="2587402"/>
    <lineage>
        <taxon>Eukaryota</taxon>
        <taxon>Fungi</taxon>
        <taxon>Dikarya</taxon>
        <taxon>Ascomycota</taxon>
        <taxon>Pezizomycotina</taxon>
        <taxon>Sordariomycetes</taxon>
        <taxon>Sordariomycetidae</taxon>
        <taxon>Sordariales</taxon>
        <taxon>Chaetomiaceae</taxon>
        <taxon>Parathielavia</taxon>
    </lineage>
</organism>